<gene>
    <name evidence="7" type="ORF">OFUS_LOCUS18003</name>
</gene>
<sequence>MVPLNKQCINCTTKYKANKSSYTEMASLNDGFSEDDFRKADTGRCGCVTKEDFKKTVGKHITFNRKCLQLSILKRLPFLSIMRDYSLKRDLLKDILAGLTNGIMHVPQGMAFATLAALPPVTGLYVSFFVPLVYFFFGTSRHISIGTSAVVSLLVGNVVSRYGSPVPPANQTVVNITTPPTGGFTDVETFQISVAVGLALLTGLIQVGMWLFHLGFITAYLSDAVLSGFTTAAGFHVLTSQVSTVFGLTIGRYSGAWKLIYTYRDIVLNIVKTNVATLITSIICIVVLLIVKDFINGNPRIKAKMKIPIPIELFVVIIGTIVSFFTKLNFHYGVAIVGVIPQGLPTPSVPNLGQAGEYVPDALVIAIVGYAVHIAMAKLFAKKHGYEVDPNQELLANGLANTSCSFFLCFPCTTSMSRSIVLESAGGATQLCAVVSSGLLLIVLYVLGEYLYHLPKCILASIVIVAIKNMFKQFTELKRLWYFSKIDAVVWFVSWLATMLLDTDLGLLVGAIFCLVTFLFRVQWPNTYLMGKIDGTNIYRDIKDCEKASGRTDIHIFRLNGSLSFINREQFQRHLYSDTGFNPALVKIQQKLKAKNKDLQLKKYGTPDVVENGHANEGFHANEINAEETKTNPIEVIRHEQYTSHDDDYKHSLTHIVLDCSTMAFIDSAGITVLNLVIEEYKETGVGVILAGCTGSVRKMLVQQGFFEKHGTTILYATAEHAVKDIVESRNDIGIISDILETNNTQL</sequence>
<comment type="subcellular location">
    <subcellularLocation>
        <location evidence="1">Membrane</location>
        <topology evidence="1">Multi-pass membrane protein</topology>
    </subcellularLocation>
</comment>
<dbReference type="Proteomes" id="UP000749559">
    <property type="component" value="Unassembled WGS sequence"/>
</dbReference>
<keyword evidence="3 5" id="KW-1133">Transmembrane helix</keyword>
<dbReference type="Pfam" id="PF01740">
    <property type="entry name" value="STAS"/>
    <property type="match status" value="1"/>
</dbReference>
<dbReference type="NCBIfam" id="TIGR00815">
    <property type="entry name" value="sulP"/>
    <property type="match status" value="1"/>
</dbReference>
<dbReference type="Gene3D" id="3.30.750.24">
    <property type="entry name" value="STAS domain"/>
    <property type="match status" value="1"/>
</dbReference>
<keyword evidence="2 5" id="KW-0812">Transmembrane</keyword>
<feature type="transmembrane region" description="Helical" evidence="5">
    <location>
        <begin position="307"/>
        <end position="325"/>
    </location>
</feature>
<feature type="transmembrane region" description="Helical" evidence="5">
    <location>
        <begin position="480"/>
        <end position="499"/>
    </location>
</feature>
<feature type="transmembrane region" description="Helical" evidence="5">
    <location>
        <begin position="112"/>
        <end position="137"/>
    </location>
</feature>
<organism evidence="7 8">
    <name type="scientific">Owenia fusiformis</name>
    <name type="common">Polychaete worm</name>
    <dbReference type="NCBI Taxonomy" id="6347"/>
    <lineage>
        <taxon>Eukaryota</taxon>
        <taxon>Metazoa</taxon>
        <taxon>Spiralia</taxon>
        <taxon>Lophotrochozoa</taxon>
        <taxon>Annelida</taxon>
        <taxon>Polychaeta</taxon>
        <taxon>Sedentaria</taxon>
        <taxon>Canalipalpata</taxon>
        <taxon>Sabellida</taxon>
        <taxon>Oweniida</taxon>
        <taxon>Oweniidae</taxon>
        <taxon>Owenia</taxon>
    </lineage>
</organism>
<protein>
    <recommendedName>
        <fullName evidence="6">STAS domain-containing protein</fullName>
    </recommendedName>
</protein>
<name>A0A8S4PJ37_OWEFU</name>
<dbReference type="GO" id="GO:0016020">
    <property type="term" value="C:membrane"/>
    <property type="evidence" value="ECO:0007669"/>
    <property type="project" value="UniProtKB-SubCell"/>
</dbReference>
<dbReference type="InterPro" id="IPR002645">
    <property type="entry name" value="STAS_dom"/>
</dbReference>
<comment type="caution">
    <text evidence="7">The sequence shown here is derived from an EMBL/GenBank/DDBJ whole genome shotgun (WGS) entry which is preliminary data.</text>
</comment>
<evidence type="ECO:0000313" key="7">
    <source>
        <dbReference type="EMBL" id="CAH1793112.1"/>
    </source>
</evidence>
<dbReference type="EMBL" id="CAIIXF020000008">
    <property type="protein sequence ID" value="CAH1793112.1"/>
    <property type="molecule type" value="Genomic_DNA"/>
</dbReference>
<dbReference type="GO" id="GO:0055085">
    <property type="term" value="P:transmembrane transport"/>
    <property type="evidence" value="ECO:0007669"/>
    <property type="project" value="InterPro"/>
</dbReference>
<dbReference type="SUPFAM" id="SSF52091">
    <property type="entry name" value="SpoIIaa-like"/>
    <property type="match status" value="1"/>
</dbReference>
<dbReference type="CDD" id="cd07042">
    <property type="entry name" value="STAS_SulP_like_sulfate_transporter"/>
    <property type="match status" value="1"/>
</dbReference>
<evidence type="ECO:0000256" key="4">
    <source>
        <dbReference type="ARBA" id="ARBA00023136"/>
    </source>
</evidence>
<dbReference type="InterPro" id="IPR011547">
    <property type="entry name" value="SLC26A/SulP_dom"/>
</dbReference>
<accession>A0A8S4PJ37</accession>
<reference evidence="7" key="1">
    <citation type="submission" date="2022-03" db="EMBL/GenBank/DDBJ databases">
        <authorList>
            <person name="Martin C."/>
        </authorList>
    </citation>
    <scope>NUCLEOTIDE SEQUENCE</scope>
</reference>
<evidence type="ECO:0000256" key="5">
    <source>
        <dbReference type="SAM" id="Phobius"/>
    </source>
</evidence>
<dbReference type="AlphaFoldDB" id="A0A8S4PJ37"/>
<evidence type="ECO:0000256" key="3">
    <source>
        <dbReference type="ARBA" id="ARBA00022989"/>
    </source>
</evidence>
<feature type="transmembrane region" description="Helical" evidence="5">
    <location>
        <begin position="270"/>
        <end position="295"/>
    </location>
</feature>
<feature type="transmembrane region" description="Helical" evidence="5">
    <location>
        <begin position="505"/>
        <end position="522"/>
    </location>
</feature>
<feature type="domain" description="STAS" evidence="6">
    <location>
        <begin position="553"/>
        <end position="726"/>
    </location>
</feature>
<dbReference type="InterPro" id="IPR036513">
    <property type="entry name" value="STAS_dom_sf"/>
</dbReference>
<keyword evidence="4 5" id="KW-0472">Membrane</keyword>
<feature type="transmembrane region" description="Helical" evidence="5">
    <location>
        <begin position="224"/>
        <end position="250"/>
    </location>
</feature>
<dbReference type="PANTHER" id="PTHR11814">
    <property type="entry name" value="SULFATE TRANSPORTER"/>
    <property type="match status" value="1"/>
</dbReference>
<evidence type="ECO:0000313" key="8">
    <source>
        <dbReference type="Proteomes" id="UP000749559"/>
    </source>
</evidence>
<feature type="transmembrane region" description="Helical" evidence="5">
    <location>
        <begin position="425"/>
        <end position="447"/>
    </location>
</feature>
<keyword evidence="8" id="KW-1185">Reference proteome</keyword>
<feature type="transmembrane region" description="Helical" evidence="5">
    <location>
        <begin position="190"/>
        <end position="212"/>
    </location>
</feature>
<dbReference type="OrthoDB" id="288203at2759"/>
<evidence type="ECO:0000256" key="2">
    <source>
        <dbReference type="ARBA" id="ARBA00022692"/>
    </source>
</evidence>
<dbReference type="PROSITE" id="PS50801">
    <property type="entry name" value="STAS"/>
    <property type="match status" value="1"/>
</dbReference>
<dbReference type="InterPro" id="IPR001902">
    <property type="entry name" value="SLC26A/SulP_fam"/>
</dbReference>
<evidence type="ECO:0000256" key="1">
    <source>
        <dbReference type="ARBA" id="ARBA00004141"/>
    </source>
</evidence>
<proteinExistence type="predicted"/>
<feature type="transmembrane region" description="Helical" evidence="5">
    <location>
        <begin position="362"/>
        <end position="381"/>
    </location>
</feature>
<dbReference type="Pfam" id="PF00916">
    <property type="entry name" value="Sulfate_transp"/>
    <property type="match status" value="1"/>
</dbReference>
<evidence type="ECO:0000259" key="6">
    <source>
        <dbReference type="PROSITE" id="PS50801"/>
    </source>
</evidence>